<organism evidence="1 2">
    <name type="scientific">Plasmopara halstedii</name>
    <name type="common">Downy mildew of sunflower</name>
    <dbReference type="NCBI Taxonomy" id="4781"/>
    <lineage>
        <taxon>Eukaryota</taxon>
        <taxon>Sar</taxon>
        <taxon>Stramenopiles</taxon>
        <taxon>Oomycota</taxon>
        <taxon>Peronosporomycetes</taxon>
        <taxon>Peronosporales</taxon>
        <taxon>Peronosporaceae</taxon>
        <taxon>Plasmopara</taxon>
    </lineage>
</organism>
<dbReference type="RefSeq" id="XP_024577907.1">
    <property type="nucleotide sequence ID" value="XM_024727318.1"/>
</dbReference>
<reference evidence="2" key="1">
    <citation type="submission" date="2014-09" db="EMBL/GenBank/DDBJ databases">
        <authorList>
            <person name="Sharma Rahul"/>
            <person name="Thines Marco"/>
        </authorList>
    </citation>
    <scope>NUCLEOTIDE SEQUENCE [LARGE SCALE GENOMIC DNA]</scope>
</reference>
<dbReference type="EMBL" id="CCYD01000553">
    <property type="protein sequence ID" value="CEG41538.1"/>
    <property type="molecule type" value="Genomic_DNA"/>
</dbReference>
<sequence length="54" mass="6738">MLRRMIYHRRENLHSFVASKFIHLRVRGTRLNMGNAYNFREMVRQDAYDPVHWF</sequence>
<dbReference type="GeneID" id="36406933"/>
<protein>
    <submittedName>
        <fullName evidence="1">Uncharacterized protein</fullName>
    </submittedName>
</protein>
<name>A0A0P1AKX6_PLAHL</name>
<dbReference type="AlphaFoldDB" id="A0A0P1AKX6"/>
<keyword evidence="2" id="KW-1185">Reference proteome</keyword>
<proteinExistence type="predicted"/>
<evidence type="ECO:0000313" key="2">
    <source>
        <dbReference type="Proteomes" id="UP000054928"/>
    </source>
</evidence>
<evidence type="ECO:0000313" key="1">
    <source>
        <dbReference type="EMBL" id="CEG41538.1"/>
    </source>
</evidence>
<dbReference type="Proteomes" id="UP000054928">
    <property type="component" value="Unassembled WGS sequence"/>
</dbReference>
<accession>A0A0P1AKX6</accession>